<name>A0ABY8CLL6_ENCHE</name>
<evidence type="ECO:0000313" key="2">
    <source>
        <dbReference type="Proteomes" id="UP001217963"/>
    </source>
</evidence>
<keyword evidence="2" id="KW-1185">Reference proteome</keyword>
<proteinExistence type="predicted"/>
<dbReference type="Proteomes" id="UP001217963">
    <property type="component" value="Chromosome XI"/>
</dbReference>
<reference evidence="1 2" key="1">
    <citation type="submission" date="2023-02" db="EMBL/GenBank/DDBJ databases">
        <title>Encephalitozoon hellem ATCC 50451 complete genome.</title>
        <authorList>
            <person name="Mascarenhas dos Santos A.C."/>
            <person name="Julian A.T."/>
            <person name="Pombert J.-F."/>
        </authorList>
    </citation>
    <scope>NUCLEOTIDE SEQUENCE [LARGE SCALE GENOMIC DNA]</scope>
    <source>
        <strain evidence="1 2">ATCC 50451</strain>
    </source>
</reference>
<gene>
    <name evidence="1" type="ORF">PFJ87_11g00340</name>
</gene>
<sequence length="45" mass="5121">MNAKNFTGYRNYAVYGLVSNPSLDVYYKTQDICFVNIGLEHADKS</sequence>
<organism evidence="1 2">
    <name type="scientific">Encephalitozoon hellem</name>
    <name type="common">Microsporidian parasite</name>
    <dbReference type="NCBI Taxonomy" id="27973"/>
    <lineage>
        <taxon>Eukaryota</taxon>
        <taxon>Fungi</taxon>
        <taxon>Fungi incertae sedis</taxon>
        <taxon>Microsporidia</taxon>
        <taxon>Unikaryonidae</taxon>
        <taxon>Encephalitozoon</taxon>
    </lineage>
</organism>
<evidence type="ECO:0000313" key="1">
    <source>
        <dbReference type="EMBL" id="WEL39799.1"/>
    </source>
</evidence>
<dbReference type="EMBL" id="CP119072">
    <property type="protein sequence ID" value="WEL39799.1"/>
    <property type="molecule type" value="Genomic_DNA"/>
</dbReference>
<protein>
    <submittedName>
        <fullName evidence="1">Uncharacterized protein</fullName>
    </submittedName>
</protein>
<accession>A0ABY8CLL6</accession>